<comment type="caution">
    <text evidence="1">The sequence shown here is derived from an EMBL/GenBank/DDBJ whole genome shotgun (WGS) entry which is preliminary data.</text>
</comment>
<dbReference type="EMBL" id="JAIWYP010000010">
    <property type="protein sequence ID" value="KAH3754974.1"/>
    <property type="molecule type" value="Genomic_DNA"/>
</dbReference>
<proteinExistence type="predicted"/>
<reference evidence="1" key="2">
    <citation type="submission" date="2020-11" db="EMBL/GenBank/DDBJ databases">
        <authorList>
            <person name="McCartney M.A."/>
            <person name="Auch B."/>
            <person name="Kono T."/>
            <person name="Mallez S."/>
            <person name="Becker A."/>
            <person name="Gohl D.M."/>
            <person name="Silverstein K.A.T."/>
            <person name="Koren S."/>
            <person name="Bechman K.B."/>
            <person name="Herman A."/>
            <person name="Abrahante J.E."/>
            <person name="Garbe J."/>
        </authorList>
    </citation>
    <scope>NUCLEOTIDE SEQUENCE</scope>
    <source>
        <strain evidence="1">Duluth1</strain>
        <tissue evidence="1">Whole animal</tissue>
    </source>
</reference>
<gene>
    <name evidence="1" type="ORF">DPMN_189644</name>
    <name evidence="2" type="ORF">DPMN_189655</name>
</gene>
<organism evidence="1 3">
    <name type="scientific">Dreissena polymorpha</name>
    <name type="common">Zebra mussel</name>
    <name type="synonym">Mytilus polymorpha</name>
    <dbReference type="NCBI Taxonomy" id="45954"/>
    <lineage>
        <taxon>Eukaryota</taxon>
        <taxon>Metazoa</taxon>
        <taxon>Spiralia</taxon>
        <taxon>Lophotrochozoa</taxon>
        <taxon>Mollusca</taxon>
        <taxon>Bivalvia</taxon>
        <taxon>Autobranchia</taxon>
        <taxon>Heteroconchia</taxon>
        <taxon>Euheterodonta</taxon>
        <taxon>Imparidentia</taxon>
        <taxon>Neoheterodontei</taxon>
        <taxon>Myida</taxon>
        <taxon>Dreissenoidea</taxon>
        <taxon>Dreissenidae</taxon>
        <taxon>Dreissena</taxon>
    </lineage>
</organism>
<sequence length="77" mass="8946">MTEFESLNLDDYGNVQRTWSNFIQMTLRRLLLTSSFSSKPSEADQDRNITHKSELLLLGGGQYRQLFKTLPSLNEYT</sequence>
<reference evidence="1" key="1">
    <citation type="journal article" date="2019" name="bioRxiv">
        <title>The Genome of the Zebra Mussel, Dreissena polymorpha: A Resource for Invasive Species Research.</title>
        <authorList>
            <person name="McCartney M.A."/>
            <person name="Auch B."/>
            <person name="Kono T."/>
            <person name="Mallez S."/>
            <person name="Zhang Y."/>
            <person name="Obille A."/>
            <person name="Becker A."/>
            <person name="Abrahante J.E."/>
            <person name="Garbe J."/>
            <person name="Badalamenti J.P."/>
            <person name="Herman A."/>
            <person name="Mangelson H."/>
            <person name="Liachko I."/>
            <person name="Sullivan S."/>
            <person name="Sone E.D."/>
            <person name="Koren S."/>
            <person name="Silverstein K.A.T."/>
            <person name="Beckman K.B."/>
            <person name="Gohl D.M."/>
        </authorList>
    </citation>
    <scope>NUCLEOTIDE SEQUENCE</scope>
    <source>
        <strain evidence="1">Duluth1</strain>
        <tissue evidence="1">Whole animal</tissue>
    </source>
</reference>
<dbReference type="Proteomes" id="UP000828390">
    <property type="component" value="Unassembled WGS sequence"/>
</dbReference>
<protein>
    <submittedName>
        <fullName evidence="1">Uncharacterized protein</fullName>
    </submittedName>
</protein>
<dbReference type="EMBL" id="JAIWYP010000010">
    <property type="protein sequence ID" value="KAH3754963.1"/>
    <property type="molecule type" value="Genomic_DNA"/>
</dbReference>
<accession>A0A9D4DTI7</accession>
<dbReference type="AlphaFoldDB" id="A0A9D4DTI7"/>
<evidence type="ECO:0000313" key="2">
    <source>
        <dbReference type="EMBL" id="KAH3754974.1"/>
    </source>
</evidence>
<evidence type="ECO:0000313" key="1">
    <source>
        <dbReference type="EMBL" id="KAH3754963.1"/>
    </source>
</evidence>
<name>A0A9D4DTI7_DREPO</name>
<keyword evidence="3" id="KW-1185">Reference proteome</keyword>
<evidence type="ECO:0000313" key="3">
    <source>
        <dbReference type="Proteomes" id="UP000828390"/>
    </source>
</evidence>